<reference evidence="1" key="1">
    <citation type="submission" date="2021-01" db="EMBL/GenBank/DDBJ databases">
        <title>Adiantum capillus-veneris genome.</title>
        <authorList>
            <person name="Fang Y."/>
            <person name="Liao Q."/>
        </authorList>
    </citation>
    <scope>NUCLEOTIDE SEQUENCE</scope>
    <source>
        <strain evidence="1">H3</strain>
        <tissue evidence="1">Leaf</tissue>
    </source>
</reference>
<keyword evidence="2" id="KW-1185">Reference proteome</keyword>
<sequence>MTSSKDDAVQVRHWASLCAGNCSYGPACRAFQGALPALWHPTAMQNQSSMQSFHEQHAAPPSPMLCCLHGKRKNKN</sequence>
<dbReference type="EMBL" id="JABFUD020000017">
    <property type="protein sequence ID" value="KAI5066823.1"/>
    <property type="molecule type" value="Genomic_DNA"/>
</dbReference>
<comment type="caution">
    <text evidence="1">The sequence shown here is derived from an EMBL/GenBank/DDBJ whole genome shotgun (WGS) entry which is preliminary data.</text>
</comment>
<evidence type="ECO:0000313" key="2">
    <source>
        <dbReference type="Proteomes" id="UP000886520"/>
    </source>
</evidence>
<accession>A0A9D4UF50</accession>
<evidence type="ECO:0000313" key="1">
    <source>
        <dbReference type="EMBL" id="KAI5066823.1"/>
    </source>
</evidence>
<dbReference type="Proteomes" id="UP000886520">
    <property type="component" value="Chromosome 17"/>
</dbReference>
<dbReference type="AlphaFoldDB" id="A0A9D4UF50"/>
<gene>
    <name evidence="1" type="ORF">GOP47_0017351</name>
</gene>
<proteinExistence type="predicted"/>
<protein>
    <submittedName>
        <fullName evidence="1">Uncharacterized protein</fullName>
    </submittedName>
</protein>
<name>A0A9D4UF50_ADICA</name>
<organism evidence="1 2">
    <name type="scientific">Adiantum capillus-veneris</name>
    <name type="common">Maidenhair fern</name>
    <dbReference type="NCBI Taxonomy" id="13818"/>
    <lineage>
        <taxon>Eukaryota</taxon>
        <taxon>Viridiplantae</taxon>
        <taxon>Streptophyta</taxon>
        <taxon>Embryophyta</taxon>
        <taxon>Tracheophyta</taxon>
        <taxon>Polypodiopsida</taxon>
        <taxon>Polypodiidae</taxon>
        <taxon>Polypodiales</taxon>
        <taxon>Pteridineae</taxon>
        <taxon>Pteridaceae</taxon>
        <taxon>Vittarioideae</taxon>
        <taxon>Adiantum</taxon>
    </lineage>
</organism>